<protein>
    <submittedName>
        <fullName evidence="2">Uncharacterized protein</fullName>
    </submittedName>
</protein>
<dbReference type="EMBL" id="JAUCMV010000004">
    <property type="protein sequence ID" value="KAK0400796.1"/>
    <property type="molecule type" value="Genomic_DNA"/>
</dbReference>
<accession>A0AA39H8S8</accession>
<dbReference type="SUPFAM" id="SSF81321">
    <property type="entry name" value="Family A G protein-coupled receptor-like"/>
    <property type="match status" value="1"/>
</dbReference>
<feature type="transmembrane region" description="Helical" evidence="1">
    <location>
        <begin position="266"/>
        <end position="290"/>
    </location>
</feature>
<proteinExistence type="predicted"/>
<dbReference type="Gene3D" id="1.20.1070.10">
    <property type="entry name" value="Rhodopsin 7-helix transmembrane proteins"/>
    <property type="match status" value="1"/>
</dbReference>
<organism evidence="2 3">
    <name type="scientific">Steinernema hermaphroditum</name>
    <dbReference type="NCBI Taxonomy" id="289476"/>
    <lineage>
        <taxon>Eukaryota</taxon>
        <taxon>Metazoa</taxon>
        <taxon>Ecdysozoa</taxon>
        <taxon>Nematoda</taxon>
        <taxon>Chromadorea</taxon>
        <taxon>Rhabditida</taxon>
        <taxon>Tylenchina</taxon>
        <taxon>Panagrolaimomorpha</taxon>
        <taxon>Strongyloidoidea</taxon>
        <taxon>Steinernematidae</taxon>
        <taxon>Steinernema</taxon>
    </lineage>
</organism>
<feature type="transmembrane region" description="Helical" evidence="1">
    <location>
        <begin position="182"/>
        <end position="205"/>
    </location>
</feature>
<evidence type="ECO:0000313" key="3">
    <source>
        <dbReference type="Proteomes" id="UP001175271"/>
    </source>
</evidence>
<feature type="transmembrane region" description="Helical" evidence="1">
    <location>
        <begin position="129"/>
        <end position="152"/>
    </location>
</feature>
<name>A0AA39H8S8_9BILA</name>
<reference evidence="2" key="1">
    <citation type="submission" date="2023-06" db="EMBL/GenBank/DDBJ databases">
        <title>Genomic analysis of the entomopathogenic nematode Steinernema hermaphroditum.</title>
        <authorList>
            <person name="Schwarz E.M."/>
            <person name="Heppert J.K."/>
            <person name="Baniya A."/>
            <person name="Schwartz H.T."/>
            <person name="Tan C.-H."/>
            <person name="Antoshechkin I."/>
            <person name="Sternberg P.W."/>
            <person name="Goodrich-Blair H."/>
            <person name="Dillman A.R."/>
        </authorList>
    </citation>
    <scope>NUCLEOTIDE SEQUENCE</scope>
    <source>
        <strain evidence="2">PS9179</strain>
        <tissue evidence="2">Whole animal</tissue>
    </source>
</reference>
<comment type="caution">
    <text evidence="2">The sequence shown here is derived from an EMBL/GenBank/DDBJ whole genome shotgun (WGS) entry which is preliminary data.</text>
</comment>
<keyword evidence="1" id="KW-1133">Transmembrane helix</keyword>
<sequence>MLPQIYERLLDISSAIDIPVTVFGMYIVYCYSPPNMGSLNLFIFKIMAWNLVANLAGVAVHFHPLFPAECLRAEGIASMFIVSDLVGYSVFGLVGVAAIQCTLASSMTFPYRYIVVAHSEYASKIKRKYGIAVCGAVHLCAFCFGIYFYTYLVVRYDDYPPELRPADPRGVFCFEPNGSLKYMMGILAVICTLFLLLVIIIFSILMKRHLSKVYLQYNAWTTGLETQTKFLRYLIAITIVPVLFGGVPLVLLLLCGAFPEISYSHEIFMCSTVVLYNHGTVFAVVSIVSLKAYRHAAQTIVCNLGKKLH</sequence>
<feature type="transmembrane region" description="Helical" evidence="1">
    <location>
        <begin position="43"/>
        <end position="66"/>
    </location>
</feature>
<evidence type="ECO:0000256" key="1">
    <source>
        <dbReference type="SAM" id="Phobius"/>
    </source>
</evidence>
<feature type="transmembrane region" description="Helical" evidence="1">
    <location>
        <begin position="86"/>
        <end position="109"/>
    </location>
</feature>
<gene>
    <name evidence="2" type="ORF">QR680_015455</name>
</gene>
<keyword evidence="3" id="KW-1185">Reference proteome</keyword>
<keyword evidence="1" id="KW-0812">Transmembrane</keyword>
<dbReference type="InterPro" id="IPR019422">
    <property type="entry name" value="7TM_GPCR_serpentine_rcpt_Srh"/>
</dbReference>
<dbReference type="Proteomes" id="UP001175271">
    <property type="component" value="Unassembled WGS sequence"/>
</dbReference>
<dbReference type="Pfam" id="PF10318">
    <property type="entry name" value="7TM_GPCR_Srh"/>
    <property type="match status" value="1"/>
</dbReference>
<evidence type="ECO:0000313" key="2">
    <source>
        <dbReference type="EMBL" id="KAK0400796.1"/>
    </source>
</evidence>
<feature type="transmembrane region" description="Helical" evidence="1">
    <location>
        <begin position="233"/>
        <end position="254"/>
    </location>
</feature>
<dbReference type="AlphaFoldDB" id="A0AA39H8S8"/>
<feature type="transmembrane region" description="Helical" evidence="1">
    <location>
        <begin position="12"/>
        <end position="31"/>
    </location>
</feature>
<keyword evidence="1" id="KW-0472">Membrane</keyword>